<evidence type="ECO:0000313" key="2">
    <source>
        <dbReference type="Ensembl" id="ENSACOP00000007434.1"/>
    </source>
</evidence>
<evidence type="ECO:0000256" key="1">
    <source>
        <dbReference type="SAM" id="MobiDB-lite"/>
    </source>
</evidence>
<protein>
    <submittedName>
        <fullName evidence="2">Uncharacterized protein</fullName>
    </submittedName>
</protein>
<reference evidence="2" key="2">
    <citation type="submission" date="2025-09" db="UniProtKB">
        <authorList>
            <consortium name="Ensembl"/>
        </authorList>
    </citation>
    <scope>IDENTIFICATION</scope>
</reference>
<organism evidence="2 3">
    <name type="scientific">Amazona collaria</name>
    <name type="common">yellow-billed parrot</name>
    <dbReference type="NCBI Taxonomy" id="241587"/>
    <lineage>
        <taxon>Eukaryota</taxon>
        <taxon>Metazoa</taxon>
        <taxon>Chordata</taxon>
        <taxon>Craniata</taxon>
        <taxon>Vertebrata</taxon>
        <taxon>Euteleostomi</taxon>
        <taxon>Archelosauria</taxon>
        <taxon>Archosauria</taxon>
        <taxon>Dinosauria</taxon>
        <taxon>Saurischia</taxon>
        <taxon>Theropoda</taxon>
        <taxon>Coelurosauria</taxon>
        <taxon>Aves</taxon>
        <taxon>Neognathae</taxon>
        <taxon>Neoaves</taxon>
        <taxon>Telluraves</taxon>
        <taxon>Australaves</taxon>
        <taxon>Psittaciformes</taxon>
        <taxon>Psittacidae</taxon>
        <taxon>Amazona</taxon>
    </lineage>
</organism>
<dbReference type="Ensembl" id="ENSACOT00000007698.1">
    <property type="protein sequence ID" value="ENSACOP00000007434.1"/>
    <property type="gene ID" value="ENSACOG00000005215.1"/>
</dbReference>
<evidence type="ECO:0000313" key="3">
    <source>
        <dbReference type="Proteomes" id="UP000694522"/>
    </source>
</evidence>
<sequence length="188" mass="21518">MTLSVNTLPGSRDPYSSSHCYMWKEVRSLQVPCCFCRKVLWGRCRRRTLMKLMGDIQQPPGNCWAHRGGQQCLLCLDGGDFSLLFRAKYMEYYESRDLKAFPAEPLLVYPTRYTGQPGYLSDTETSTIWDKEAVSRDWDRTHPWKSPQHGKIHSDAQNKDALPSQSPLNAPSSRDELWLPASRGTVDS</sequence>
<feature type="compositionally biased region" description="Polar residues" evidence="1">
    <location>
        <begin position="163"/>
        <end position="172"/>
    </location>
</feature>
<proteinExistence type="predicted"/>
<keyword evidence="3" id="KW-1185">Reference proteome</keyword>
<dbReference type="AlphaFoldDB" id="A0A8B9IUQ4"/>
<dbReference type="Proteomes" id="UP000694522">
    <property type="component" value="Unplaced"/>
</dbReference>
<name>A0A8B9IUQ4_9PSIT</name>
<feature type="region of interest" description="Disordered" evidence="1">
    <location>
        <begin position="139"/>
        <end position="188"/>
    </location>
</feature>
<reference evidence="2" key="1">
    <citation type="submission" date="2025-08" db="UniProtKB">
        <authorList>
            <consortium name="Ensembl"/>
        </authorList>
    </citation>
    <scope>IDENTIFICATION</scope>
</reference>
<accession>A0A8B9IUQ4</accession>